<keyword evidence="4" id="KW-1185">Reference proteome</keyword>
<reference evidence="3" key="1">
    <citation type="submission" date="2021-02" db="EMBL/GenBank/DDBJ databases">
        <authorList>
            <person name="Nowell W R."/>
        </authorList>
    </citation>
    <scope>NUCLEOTIDE SEQUENCE</scope>
</reference>
<dbReference type="AlphaFoldDB" id="A0A814MGT7"/>
<accession>A0A814MGT7</accession>
<dbReference type="SUPFAM" id="SSF48371">
    <property type="entry name" value="ARM repeat"/>
    <property type="match status" value="1"/>
</dbReference>
<evidence type="ECO:0000313" key="3">
    <source>
        <dbReference type="EMBL" id="CAF1076319.1"/>
    </source>
</evidence>
<dbReference type="Gene3D" id="1.25.10.10">
    <property type="entry name" value="Leucine-rich Repeat Variant"/>
    <property type="match status" value="1"/>
</dbReference>
<dbReference type="InterPro" id="IPR016024">
    <property type="entry name" value="ARM-type_fold"/>
</dbReference>
<evidence type="ECO:0000256" key="1">
    <source>
        <dbReference type="SAM" id="MobiDB-lite"/>
    </source>
</evidence>
<dbReference type="EMBL" id="CAJNOL010000463">
    <property type="protein sequence ID" value="CAF1076319.1"/>
    <property type="molecule type" value="Genomic_DNA"/>
</dbReference>
<dbReference type="PANTHER" id="PTHR46270">
    <property type="entry name" value="ARMADILLO-TYPE FOLD-RELATED"/>
    <property type="match status" value="1"/>
</dbReference>
<dbReference type="Gene3D" id="3.40.50.10140">
    <property type="entry name" value="Toll/interleukin-1 receptor homology (TIR) domain"/>
    <property type="match status" value="1"/>
</dbReference>
<evidence type="ECO:0000259" key="2">
    <source>
        <dbReference type="PROSITE" id="PS50104"/>
    </source>
</evidence>
<feature type="region of interest" description="Disordered" evidence="1">
    <location>
        <begin position="1"/>
        <end position="33"/>
    </location>
</feature>
<name>A0A814MGT7_9BILA</name>
<comment type="caution">
    <text evidence="3">The sequence shown here is derived from an EMBL/GenBank/DDBJ whole genome shotgun (WGS) entry which is preliminary data.</text>
</comment>
<dbReference type="Pfam" id="PF13676">
    <property type="entry name" value="TIR_2"/>
    <property type="match status" value="1"/>
</dbReference>
<protein>
    <recommendedName>
        <fullName evidence="2">TIR domain-containing protein</fullName>
    </recommendedName>
</protein>
<dbReference type="InterPro" id="IPR000157">
    <property type="entry name" value="TIR_dom"/>
</dbReference>
<feature type="compositionally biased region" description="Polar residues" evidence="1">
    <location>
        <begin position="20"/>
        <end position="33"/>
    </location>
</feature>
<dbReference type="Proteomes" id="UP000663870">
    <property type="component" value="Unassembled WGS sequence"/>
</dbReference>
<gene>
    <name evidence="3" type="ORF">JXQ802_LOCUS17951</name>
</gene>
<evidence type="ECO:0000313" key="4">
    <source>
        <dbReference type="Proteomes" id="UP000663870"/>
    </source>
</evidence>
<organism evidence="3 4">
    <name type="scientific">Rotaria sordida</name>
    <dbReference type="NCBI Taxonomy" id="392033"/>
    <lineage>
        <taxon>Eukaryota</taxon>
        <taxon>Metazoa</taxon>
        <taxon>Spiralia</taxon>
        <taxon>Gnathifera</taxon>
        <taxon>Rotifera</taxon>
        <taxon>Eurotatoria</taxon>
        <taxon>Bdelloidea</taxon>
        <taxon>Philodinida</taxon>
        <taxon>Philodinidae</taxon>
        <taxon>Rotaria</taxon>
    </lineage>
</organism>
<dbReference type="PANTHER" id="PTHR46270:SF2">
    <property type="entry name" value="TIR DOMAIN-CONTAINING PROTEIN"/>
    <property type="match status" value="1"/>
</dbReference>
<sequence>MFHKSTTSPEEYFSRHNRSRPQQGAFSGQDTSTKQFSLSHSYSITDYGRQIFNNAQTISPDELAHILNKLDRIIKHSHGEQQLANFNDIILALISVRSSILVSVAQHKFFTLLQKPFSEIIDLWFHETKLNENQSLFFRIIPKLLKRIFKHTHGDDFYPSWLLDSSFLEIIGSSFTNLSKSEKDFLEKSQIELKHFTRLFDIYIDYQERSNENNFSNKHTLIELIDPILHCLSSHHYIDLFDITNITKRTMGKEERFFLLKCPSFLLSYNGPRSDQVINSLLSAMLPLYIDIFNKIIPQINEWTSSTFQAVNYLLKMVNHKSANIETIIEHLSFIDHILTLVNTPKLYNNLEETLSNPETRLIDTAASFLAKIMDEPTILSYVKQKNVTSSFLRLTSVRYQPLHDNIHQILSQITSEKDIKSMANPGSLLSTTVQSLKTVINENRHDETHVEQLLDTLKGLVQHDQMKEEVLKQDALPFLLDCANNFFGEKLKLLLETLWSLSFLKDAAHEIRDRPDVIEKIQTISQTTEDEAVKKASEGLNWKLVEEPKFLKKLAKQQQEENSKSPKVIETTEVIVGEDGKKQVITKTIPASDALPERIFDYDMMISYCHADKDLVYRIHKFLKDQGFKIWIDLNNMFGPAMNAMAEAVENSEFVIMCMSESYKKSTYCQAEAEYAFNCKRRLVPLIVRPGYRADGWLGFMIGSRIYVDYGGFDFDIACEKLMTEIHLQKKKALPPKQIVLSHHEKPMETPLVQTKVEVPPVVYTLSEIYTKRTIALHFKSRPIHVWTESDVADFLYNQHLNEFIPLCEKMDGPALIQLYKMCESQRNETYALLNGELKSIQHIKLPLGVYTRFLSVMEQVVTSFLASLSYPPIVIEPPNSLPQIEEITSIRSSHSRMTPSYDILITSNAPPLQILEMVHNCVLPVKQRSYREHRHKRKHKKKSF</sequence>
<dbReference type="SUPFAM" id="SSF52200">
    <property type="entry name" value="Toll/Interleukin receptor TIR domain"/>
    <property type="match status" value="1"/>
</dbReference>
<dbReference type="InterPro" id="IPR035897">
    <property type="entry name" value="Toll_tir_struct_dom_sf"/>
</dbReference>
<dbReference type="PROSITE" id="PS50104">
    <property type="entry name" value="TIR"/>
    <property type="match status" value="1"/>
</dbReference>
<dbReference type="InterPro" id="IPR011989">
    <property type="entry name" value="ARM-like"/>
</dbReference>
<dbReference type="GO" id="GO:0007165">
    <property type="term" value="P:signal transduction"/>
    <property type="evidence" value="ECO:0007669"/>
    <property type="project" value="InterPro"/>
</dbReference>
<feature type="domain" description="TIR" evidence="2">
    <location>
        <begin position="601"/>
        <end position="735"/>
    </location>
</feature>
<proteinExistence type="predicted"/>